<protein>
    <recommendedName>
        <fullName evidence="5">Ribonuclease VapC</fullName>
        <shortName evidence="5">RNase VapC</shortName>
        <ecNumber evidence="5">3.1.-.-</ecNumber>
    </recommendedName>
    <alternativeName>
        <fullName evidence="5">Toxin VapC</fullName>
    </alternativeName>
</protein>
<reference evidence="7 8" key="1">
    <citation type="journal article" date="2021" name="Genome Biol. Evol.">
        <title>Complete Genome Sequencing of a Novel Gloeobacter Species from a Waterfall Cave in Mexico.</title>
        <authorList>
            <person name="Saw J.H."/>
            <person name="Cardona T."/>
            <person name="Montejano G."/>
        </authorList>
    </citation>
    <scope>NUCLEOTIDE SEQUENCE [LARGE SCALE GENOMIC DNA]</scope>
    <source>
        <strain evidence="7">MG652769</strain>
    </source>
</reference>
<keyword evidence="3 5" id="KW-0479">Metal-binding</keyword>
<keyword evidence="5" id="KW-0460">Magnesium</keyword>
<dbReference type="InterPro" id="IPR006226">
    <property type="entry name" value="Mtu_PIN"/>
</dbReference>
<dbReference type="RefSeq" id="WP_230840810.1">
    <property type="nucleotide sequence ID" value="NZ_CP063845.1"/>
</dbReference>
<dbReference type="Pfam" id="PF01850">
    <property type="entry name" value="PIN"/>
    <property type="match status" value="1"/>
</dbReference>
<accession>A0ABY3PJF0</accession>
<dbReference type="EC" id="3.1.-.-" evidence="5"/>
<evidence type="ECO:0000256" key="3">
    <source>
        <dbReference type="ARBA" id="ARBA00022723"/>
    </source>
</evidence>
<keyword evidence="2 5" id="KW-0540">Nuclease</keyword>
<evidence type="ECO:0000313" key="8">
    <source>
        <dbReference type="Proteomes" id="UP001054846"/>
    </source>
</evidence>
<dbReference type="CDD" id="cd18678">
    <property type="entry name" value="PIN_MtVapC25_VapC33-like"/>
    <property type="match status" value="1"/>
</dbReference>
<dbReference type="HAMAP" id="MF_00265">
    <property type="entry name" value="VapC_Nob1"/>
    <property type="match status" value="1"/>
</dbReference>
<comment type="cofactor">
    <cofactor evidence="5">
        <name>Mg(2+)</name>
        <dbReference type="ChEBI" id="CHEBI:18420"/>
    </cofactor>
</comment>
<dbReference type="SUPFAM" id="SSF88723">
    <property type="entry name" value="PIN domain-like"/>
    <property type="match status" value="1"/>
</dbReference>
<evidence type="ECO:0000256" key="1">
    <source>
        <dbReference type="ARBA" id="ARBA00022649"/>
    </source>
</evidence>
<organism evidence="7 8">
    <name type="scientific">Gloeobacter morelensis MG652769</name>
    <dbReference type="NCBI Taxonomy" id="2781736"/>
    <lineage>
        <taxon>Bacteria</taxon>
        <taxon>Bacillati</taxon>
        <taxon>Cyanobacteriota</taxon>
        <taxon>Cyanophyceae</taxon>
        <taxon>Gloeobacterales</taxon>
        <taxon>Gloeobacteraceae</taxon>
        <taxon>Gloeobacter</taxon>
        <taxon>Gloeobacter morelensis</taxon>
    </lineage>
</organism>
<keyword evidence="1 5" id="KW-1277">Toxin-antitoxin system</keyword>
<evidence type="ECO:0000256" key="2">
    <source>
        <dbReference type="ARBA" id="ARBA00022722"/>
    </source>
</evidence>
<dbReference type="Gene3D" id="3.40.50.1010">
    <property type="entry name" value="5'-nuclease"/>
    <property type="match status" value="1"/>
</dbReference>
<evidence type="ECO:0000313" key="7">
    <source>
        <dbReference type="EMBL" id="UFP93758.1"/>
    </source>
</evidence>
<dbReference type="InterPro" id="IPR002716">
    <property type="entry name" value="PIN_dom"/>
</dbReference>
<dbReference type="NCBIfam" id="TIGR00028">
    <property type="entry name" value="Mtu_PIN_fam"/>
    <property type="match status" value="1"/>
</dbReference>
<comment type="similarity">
    <text evidence="5">Belongs to the PINc/VapC protein family.</text>
</comment>
<sequence>MILVDTNLLVYAHIRSFPQHQEARAWLDEKLNEPIPVGLPWPSLLGFARLVTNPRIFGQPLSTQATWRQIESWLGCPSVWIPQPTARHREVLASLLISAAVQANLVPDAHLAALAIEHGLLLCSTDGDFARFSGLRWENPLR</sequence>
<proteinExistence type="inferred from homology"/>
<feature type="binding site" evidence="5">
    <location>
        <position position="5"/>
    </location>
    <ligand>
        <name>Mg(2+)</name>
        <dbReference type="ChEBI" id="CHEBI:18420"/>
    </ligand>
</feature>
<feature type="binding site" evidence="5">
    <location>
        <position position="108"/>
    </location>
    <ligand>
        <name>Mg(2+)</name>
        <dbReference type="ChEBI" id="CHEBI:18420"/>
    </ligand>
</feature>
<dbReference type="EMBL" id="CP063845">
    <property type="protein sequence ID" value="UFP93758.1"/>
    <property type="molecule type" value="Genomic_DNA"/>
</dbReference>
<dbReference type="InterPro" id="IPR022907">
    <property type="entry name" value="VapC_family"/>
</dbReference>
<gene>
    <name evidence="5" type="primary">vapC</name>
    <name evidence="7" type="ORF">ISF26_18535</name>
</gene>
<comment type="function">
    <text evidence="5">Toxic component of a toxin-antitoxin (TA) system. An RNase.</text>
</comment>
<name>A0ABY3PJF0_9CYAN</name>
<keyword evidence="4 5" id="KW-0378">Hydrolase</keyword>
<keyword evidence="8" id="KW-1185">Reference proteome</keyword>
<dbReference type="InterPro" id="IPR029060">
    <property type="entry name" value="PIN-like_dom_sf"/>
</dbReference>
<keyword evidence="5" id="KW-0800">Toxin</keyword>
<feature type="domain" description="PIN" evidence="6">
    <location>
        <begin position="2"/>
        <end position="133"/>
    </location>
</feature>
<evidence type="ECO:0000259" key="6">
    <source>
        <dbReference type="Pfam" id="PF01850"/>
    </source>
</evidence>
<evidence type="ECO:0000256" key="5">
    <source>
        <dbReference type="HAMAP-Rule" id="MF_00265"/>
    </source>
</evidence>
<dbReference type="Proteomes" id="UP001054846">
    <property type="component" value="Chromosome"/>
</dbReference>
<evidence type="ECO:0000256" key="4">
    <source>
        <dbReference type="ARBA" id="ARBA00022801"/>
    </source>
</evidence>